<evidence type="ECO:0000256" key="2">
    <source>
        <dbReference type="ARBA" id="ARBA00022448"/>
    </source>
</evidence>
<feature type="domain" description="Protein export membrane protein SecD/SecF C-terminal" evidence="10">
    <location>
        <begin position="281"/>
        <end position="449"/>
    </location>
</feature>
<keyword evidence="7 9" id="KW-0811">Translocation</keyword>
<feature type="transmembrane region" description="Helical" evidence="9">
    <location>
        <begin position="347"/>
        <end position="368"/>
    </location>
</feature>
<dbReference type="InterPro" id="IPR005791">
    <property type="entry name" value="SecD"/>
</dbReference>
<evidence type="ECO:0000256" key="9">
    <source>
        <dbReference type="HAMAP-Rule" id="MF_01463"/>
    </source>
</evidence>
<proteinExistence type="inferred from homology"/>
<name>A0A2M8QGV6_9CHLR</name>
<comment type="caution">
    <text evidence="13">The sequence shown here is derived from an EMBL/GenBank/DDBJ whole genome shotgun (WGS) entry which is preliminary data.</text>
</comment>
<reference evidence="13 14" key="1">
    <citation type="submission" date="2017-11" db="EMBL/GenBank/DDBJ databases">
        <title>Evolution of Phototrophy in the Chloroflexi Phylum Driven by Horizontal Gene Transfer.</title>
        <authorList>
            <person name="Ward L.M."/>
            <person name="Hemp J."/>
            <person name="Shih P.M."/>
            <person name="Mcglynn S.E."/>
            <person name="Fischer W."/>
        </authorList>
    </citation>
    <scope>NUCLEOTIDE SEQUENCE [LARGE SCALE GENOMIC DNA]</scope>
    <source>
        <strain evidence="13">JP3_7</strain>
    </source>
</reference>
<protein>
    <recommendedName>
        <fullName evidence="9">Protein translocase subunit SecD</fullName>
    </recommendedName>
</protein>
<dbReference type="PANTHER" id="PTHR30081:SF1">
    <property type="entry name" value="PROTEIN TRANSLOCASE SUBUNIT SECD"/>
    <property type="match status" value="1"/>
</dbReference>
<evidence type="ECO:0000256" key="5">
    <source>
        <dbReference type="ARBA" id="ARBA00022927"/>
    </source>
</evidence>
<evidence type="ECO:0000256" key="1">
    <source>
        <dbReference type="ARBA" id="ARBA00004651"/>
    </source>
</evidence>
<dbReference type="GO" id="GO:0043952">
    <property type="term" value="P:protein transport by the Sec complex"/>
    <property type="evidence" value="ECO:0007669"/>
    <property type="project" value="UniProtKB-UniRule"/>
</dbReference>
<dbReference type="EMBL" id="PGTN01000001">
    <property type="protein sequence ID" value="PJF49051.1"/>
    <property type="molecule type" value="Genomic_DNA"/>
</dbReference>
<comment type="caution">
    <text evidence="9">Lacks conserved residue(s) required for the propagation of feature annotation.</text>
</comment>
<dbReference type="InterPro" id="IPR022813">
    <property type="entry name" value="SecD/SecF_arch_bac"/>
</dbReference>
<evidence type="ECO:0000256" key="6">
    <source>
        <dbReference type="ARBA" id="ARBA00022989"/>
    </source>
</evidence>
<feature type="transmembrane region" description="Helical" evidence="9">
    <location>
        <begin position="297"/>
        <end position="314"/>
    </location>
</feature>
<keyword evidence="2 9" id="KW-0813">Transport</keyword>
<keyword evidence="6 9" id="KW-1133">Transmembrane helix</keyword>
<dbReference type="InterPro" id="IPR048634">
    <property type="entry name" value="SecD_SecF_C"/>
</dbReference>
<comment type="subunit">
    <text evidence="9">Forms a complex with SecF. Part of the essential Sec protein translocation apparatus which comprises SecA, SecYEG and auxiliary proteins SecDF. Other proteins may also be involved.</text>
</comment>
<sequence length="469" mass="50799">MRQNTFTRLLIILALLAISAYIVLPTPKPDFVKNLVFWQEPRGRDLQIKQGLDLKGGLQVLLASDLPGGVQPTPEQMESARRIIEDRVNGLGVAEPIIQQQGDDRILVELPGVTDRNLAIDLIKQTGQLEFVDAGFTPLLDGTPISTTYSLYGGLLFPETLPTGKPISETLNAQAATRVYNTAFTGEILQSATPGLDNLGRNVVNFTIKPQFQEAFRRYTSEKLNQAMCIVLDQRVISCPTIRAVLSADGSISGNFTREGANNLALVLSYGSLPVPLTIETTRDVGATLGADSIRRSLVAGAIALIAMIAFMVARYRLPGLLSAVTLVFFMLTSLALFVLVPVTLTLPGIAGFLLSVAAAVDANVLIFERFREELRGGRTMRAAVEAAFQRAWPSIRDSNISTLITCAILFVFGNTFGASAVRGFAITLSLGIFVSLFSAMFVTRTLMRITFSEQAETIEARRAALLGV</sequence>
<evidence type="ECO:0000259" key="11">
    <source>
        <dbReference type="Pfam" id="PF21760"/>
    </source>
</evidence>
<feature type="transmembrane region" description="Helical" evidence="9">
    <location>
        <begin position="401"/>
        <end position="419"/>
    </location>
</feature>
<organism evidence="13 14">
    <name type="scientific">Candidatus Thermofonsia Clade 3 bacterium</name>
    <dbReference type="NCBI Taxonomy" id="2364212"/>
    <lineage>
        <taxon>Bacteria</taxon>
        <taxon>Bacillati</taxon>
        <taxon>Chloroflexota</taxon>
        <taxon>Candidatus Thermofontia</taxon>
        <taxon>Candidatus Thermofonsia Clade 3</taxon>
    </lineage>
</organism>
<keyword evidence="5 9" id="KW-0653">Protein transport</keyword>
<evidence type="ECO:0000259" key="12">
    <source>
        <dbReference type="Pfam" id="PF22599"/>
    </source>
</evidence>
<dbReference type="Pfam" id="PF21760">
    <property type="entry name" value="SecD_1st"/>
    <property type="match status" value="1"/>
</dbReference>
<dbReference type="GO" id="GO:0065002">
    <property type="term" value="P:intracellular protein transmembrane transport"/>
    <property type="evidence" value="ECO:0007669"/>
    <property type="project" value="UniProtKB-UniRule"/>
</dbReference>
<dbReference type="Gene3D" id="1.20.1640.10">
    <property type="entry name" value="Multidrug efflux transporter AcrB transmembrane domain"/>
    <property type="match status" value="1"/>
</dbReference>
<dbReference type="NCBIfam" id="TIGR01129">
    <property type="entry name" value="secD"/>
    <property type="match status" value="1"/>
</dbReference>
<keyword evidence="4 9" id="KW-0812">Transmembrane</keyword>
<dbReference type="Pfam" id="PF02355">
    <property type="entry name" value="SecD_SecF_C"/>
    <property type="match status" value="1"/>
</dbReference>
<dbReference type="SUPFAM" id="SSF82866">
    <property type="entry name" value="Multidrug efflux transporter AcrB transmembrane domain"/>
    <property type="match status" value="1"/>
</dbReference>
<dbReference type="GO" id="GO:0015450">
    <property type="term" value="F:protein-transporting ATPase activity"/>
    <property type="evidence" value="ECO:0007669"/>
    <property type="project" value="InterPro"/>
</dbReference>
<dbReference type="Gene3D" id="3.30.1360.200">
    <property type="match status" value="1"/>
</dbReference>
<comment type="similarity">
    <text evidence="9">Belongs to the SecD/SecF family. SecD subfamily.</text>
</comment>
<evidence type="ECO:0000256" key="8">
    <source>
        <dbReference type="ARBA" id="ARBA00023136"/>
    </source>
</evidence>
<dbReference type="Proteomes" id="UP000230790">
    <property type="component" value="Unassembled WGS sequence"/>
</dbReference>
<evidence type="ECO:0000259" key="10">
    <source>
        <dbReference type="Pfam" id="PF02355"/>
    </source>
</evidence>
<feature type="transmembrane region" description="Helical" evidence="9">
    <location>
        <begin position="321"/>
        <end position="341"/>
    </location>
</feature>
<dbReference type="InterPro" id="IPR048631">
    <property type="entry name" value="SecD_1st"/>
</dbReference>
<dbReference type="InterPro" id="IPR054384">
    <property type="entry name" value="SecDF_P1_head"/>
</dbReference>
<comment type="function">
    <text evidence="9">Part of the Sec protein translocase complex. Interacts with the SecYEG preprotein conducting channel. SecDF uses the proton motive force (PMF) to complete protein translocation after the ATP-dependent function of SecA.</text>
</comment>
<dbReference type="HAMAP" id="MF_01463_B">
    <property type="entry name" value="SecD_B"/>
    <property type="match status" value="1"/>
</dbReference>
<dbReference type="NCBIfam" id="TIGR00916">
    <property type="entry name" value="2A0604s01"/>
    <property type="match status" value="1"/>
</dbReference>
<dbReference type="PANTHER" id="PTHR30081">
    <property type="entry name" value="PROTEIN-EXPORT MEMBRANE PROTEIN SEC"/>
    <property type="match status" value="1"/>
</dbReference>
<keyword evidence="3 9" id="KW-1003">Cell membrane</keyword>
<dbReference type="GO" id="GO:0006605">
    <property type="term" value="P:protein targeting"/>
    <property type="evidence" value="ECO:0007669"/>
    <property type="project" value="UniProtKB-UniRule"/>
</dbReference>
<evidence type="ECO:0000313" key="14">
    <source>
        <dbReference type="Proteomes" id="UP000230790"/>
    </source>
</evidence>
<comment type="subcellular location">
    <subcellularLocation>
        <location evidence="1 9">Cell membrane</location>
        <topology evidence="1 9">Multi-pass membrane protein</topology>
    </subcellularLocation>
</comment>
<evidence type="ECO:0000313" key="13">
    <source>
        <dbReference type="EMBL" id="PJF49051.1"/>
    </source>
</evidence>
<feature type="domain" description="SecDF P1 head subdomain" evidence="12">
    <location>
        <begin position="180"/>
        <end position="275"/>
    </location>
</feature>
<accession>A0A2M8QGV6</accession>
<dbReference type="AlphaFoldDB" id="A0A2M8QGV6"/>
<dbReference type="InterPro" id="IPR055344">
    <property type="entry name" value="SecD_SecF_C_bact"/>
</dbReference>
<keyword evidence="8 9" id="KW-0472">Membrane</keyword>
<evidence type="ECO:0000256" key="3">
    <source>
        <dbReference type="ARBA" id="ARBA00022475"/>
    </source>
</evidence>
<dbReference type="Pfam" id="PF22599">
    <property type="entry name" value="SecDF_P1_head"/>
    <property type="match status" value="1"/>
</dbReference>
<evidence type="ECO:0000256" key="7">
    <source>
        <dbReference type="ARBA" id="ARBA00023010"/>
    </source>
</evidence>
<feature type="transmembrane region" description="Helical" evidence="9">
    <location>
        <begin position="425"/>
        <end position="443"/>
    </location>
</feature>
<gene>
    <name evidence="9 13" type="primary">secD</name>
    <name evidence="13" type="ORF">CUN48_00095</name>
</gene>
<feature type="domain" description="Protein translocase subunit SecDF P1" evidence="11">
    <location>
        <begin position="77"/>
        <end position="133"/>
    </location>
</feature>
<dbReference type="GO" id="GO:0005886">
    <property type="term" value="C:plasma membrane"/>
    <property type="evidence" value="ECO:0007669"/>
    <property type="project" value="UniProtKB-SubCell"/>
</dbReference>
<dbReference type="Gene3D" id="3.30.70.3220">
    <property type="match status" value="1"/>
</dbReference>
<evidence type="ECO:0000256" key="4">
    <source>
        <dbReference type="ARBA" id="ARBA00022692"/>
    </source>
</evidence>